<name>F1YHD5_9ACTN</name>
<comment type="similarity">
    <text evidence="3">Belongs to the class-I pyridoxal-phosphate-dependent aminotransferase family.</text>
</comment>
<dbReference type="InterPro" id="IPR004838">
    <property type="entry name" value="NHTrfase_class1_PyrdxlP-BS"/>
</dbReference>
<dbReference type="InterPro" id="IPR015422">
    <property type="entry name" value="PyrdxlP-dep_Trfase_small"/>
</dbReference>
<evidence type="ECO:0000313" key="6">
    <source>
        <dbReference type="EMBL" id="EGD55773.1"/>
    </source>
</evidence>
<dbReference type="Gene3D" id="3.40.640.10">
    <property type="entry name" value="Type I PLP-dependent aspartate aminotransferase-like (Major domain)"/>
    <property type="match status" value="1"/>
</dbReference>
<dbReference type="PANTHER" id="PTHR42885">
    <property type="entry name" value="HISTIDINOL-PHOSPHATE AMINOTRANSFERASE-RELATED"/>
    <property type="match status" value="1"/>
</dbReference>
<dbReference type="EC" id="2.6.1.-" evidence="3"/>
<dbReference type="Proteomes" id="UP000035065">
    <property type="component" value="Unassembled WGS sequence"/>
</dbReference>
<evidence type="ECO:0000256" key="3">
    <source>
        <dbReference type="RuleBase" id="RU000481"/>
    </source>
</evidence>
<protein>
    <recommendedName>
        <fullName evidence="3">Aminotransferase</fullName>
        <ecNumber evidence="3">2.6.1.-</ecNumber>
    </recommendedName>
</protein>
<dbReference type="SUPFAM" id="SSF53383">
    <property type="entry name" value="PLP-dependent transferases"/>
    <property type="match status" value="1"/>
</dbReference>
<dbReference type="EMBL" id="AEUD01000004">
    <property type="protein sequence ID" value="EGD55773.1"/>
    <property type="molecule type" value="Genomic_DNA"/>
</dbReference>
<dbReference type="PROSITE" id="PS00105">
    <property type="entry name" value="AA_TRANSFER_CLASS_1"/>
    <property type="match status" value="1"/>
</dbReference>
<dbReference type="InterPro" id="IPR015421">
    <property type="entry name" value="PyrdxlP-dep_Trfase_major"/>
</dbReference>
<dbReference type="AlphaFoldDB" id="F1YHD5"/>
<dbReference type="GO" id="GO:0030170">
    <property type="term" value="F:pyridoxal phosphate binding"/>
    <property type="evidence" value="ECO:0007669"/>
    <property type="project" value="InterPro"/>
</dbReference>
<evidence type="ECO:0000259" key="5">
    <source>
        <dbReference type="Pfam" id="PF00155"/>
    </source>
</evidence>
<gene>
    <name evidence="6" type="ORF">SCNU_06015</name>
</gene>
<sequence>MPSWLSVMVPSRSNSRTVPGSSARTGAGLELTRPIVHVVSTIMTSGTVNPPGNPLPGSAELFDPDRHGDEDAAPGVLDFAVNVRPGPPDFLASALGRRIADLGAYPSTADVDAATRAVADLHGRDPSEVLLLGGAAEGFELLAKLNARHAALIQPSFTEPRRVLEAAGTRISDVVLAEPWTLGGAVVPDDADLVVLGNPTNPTSVLHGRAQIDDLRRPGRIIVVDEAFADLTVGADGRHEPESLAGEVADDLIVIRSITKTFALAGLRAGYLLASAEVVGRLEHGRRHWPLGTLALVALETCLGPTGQQYAREQASRVAADRDGLLGRLATIGLVPAGPPAASYVMVRVPHALEVKDGLRRRGIAVRSCANFVGLDADHLRIAVRGPEQTDALIAAMQDVMAEVRQRRGAESEVR</sequence>
<reference evidence="6 7" key="1">
    <citation type="journal article" date="2011" name="J. Bacteriol.">
        <title>Draft Genome Sequence of Gordonia neofelifaecis NRRL B-59395, a Cholesterol-Degrading Actinomycete.</title>
        <authorList>
            <person name="Ge F."/>
            <person name="Li W."/>
            <person name="Chen G."/>
            <person name="Liu Y."/>
            <person name="Zhang G."/>
            <person name="Yong B."/>
            <person name="Wang Q."/>
            <person name="Wang N."/>
            <person name="Huang Z."/>
            <person name="Li W."/>
            <person name="Wang J."/>
            <person name="Wu C."/>
            <person name="Xie Q."/>
            <person name="Liu G."/>
        </authorList>
    </citation>
    <scope>NUCLEOTIDE SEQUENCE [LARGE SCALE GENOMIC DNA]</scope>
    <source>
        <strain evidence="6 7">NRRL B-59395</strain>
    </source>
</reference>
<evidence type="ECO:0000256" key="1">
    <source>
        <dbReference type="ARBA" id="ARBA00001933"/>
    </source>
</evidence>
<dbReference type="PANTHER" id="PTHR42885:SF1">
    <property type="entry name" value="THREONINE-PHOSPHATE DECARBOXYLASE"/>
    <property type="match status" value="1"/>
</dbReference>
<keyword evidence="2" id="KW-0663">Pyridoxal phosphate</keyword>
<evidence type="ECO:0000256" key="2">
    <source>
        <dbReference type="ARBA" id="ARBA00022898"/>
    </source>
</evidence>
<dbReference type="GO" id="GO:0008483">
    <property type="term" value="F:transaminase activity"/>
    <property type="evidence" value="ECO:0007669"/>
    <property type="project" value="UniProtKB-KW"/>
</dbReference>
<dbReference type="Gene3D" id="3.90.1150.10">
    <property type="entry name" value="Aspartate Aminotransferase, domain 1"/>
    <property type="match status" value="1"/>
</dbReference>
<evidence type="ECO:0000313" key="7">
    <source>
        <dbReference type="Proteomes" id="UP000035065"/>
    </source>
</evidence>
<evidence type="ECO:0000256" key="4">
    <source>
        <dbReference type="SAM" id="MobiDB-lite"/>
    </source>
</evidence>
<feature type="domain" description="Aminotransferase class I/classII large" evidence="5">
    <location>
        <begin position="100"/>
        <end position="394"/>
    </location>
</feature>
<dbReference type="InterPro" id="IPR015424">
    <property type="entry name" value="PyrdxlP-dep_Trfase"/>
</dbReference>
<feature type="region of interest" description="Disordered" evidence="4">
    <location>
        <begin position="1"/>
        <end position="26"/>
    </location>
</feature>
<proteinExistence type="inferred from homology"/>
<keyword evidence="3" id="KW-0808">Transferase</keyword>
<dbReference type="CDD" id="cd00609">
    <property type="entry name" value="AAT_like"/>
    <property type="match status" value="1"/>
</dbReference>
<accession>F1YHD5</accession>
<dbReference type="InterPro" id="IPR004839">
    <property type="entry name" value="Aminotransferase_I/II_large"/>
</dbReference>
<comment type="caution">
    <text evidence="6">The sequence shown here is derived from an EMBL/GenBank/DDBJ whole genome shotgun (WGS) entry which is preliminary data.</text>
</comment>
<keyword evidence="7" id="KW-1185">Reference proteome</keyword>
<dbReference type="NCBIfam" id="NF005915">
    <property type="entry name" value="PRK07908.1"/>
    <property type="match status" value="1"/>
</dbReference>
<dbReference type="eggNOG" id="COG0079">
    <property type="taxonomic scope" value="Bacteria"/>
</dbReference>
<organism evidence="6 7">
    <name type="scientific">Gordonia neofelifaecis NRRL B-59395</name>
    <dbReference type="NCBI Taxonomy" id="644548"/>
    <lineage>
        <taxon>Bacteria</taxon>
        <taxon>Bacillati</taxon>
        <taxon>Actinomycetota</taxon>
        <taxon>Actinomycetes</taxon>
        <taxon>Mycobacteriales</taxon>
        <taxon>Gordoniaceae</taxon>
        <taxon>Gordonia</taxon>
    </lineage>
</organism>
<comment type="cofactor">
    <cofactor evidence="1 3">
        <name>pyridoxal 5'-phosphate</name>
        <dbReference type="ChEBI" id="CHEBI:597326"/>
    </cofactor>
</comment>
<dbReference type="STRING" id="644548.SCNU_06015"/>
<dbReference type="Pfam" id="PF00155">
    <property type="entry name" value="Aminotran_1_2"/>
    <property type="match status" value="1"/>
</dbReference>
<keyword evidence="3" id="KW-0032">Aminotransferase</keyword>
<feature type="compositionally biased region" description="Polar residues" evidence="4">
    <location>
        <begin position="11"/>
        <end position="24"/>
    </location>
</feature>